<dbReference type="EMBL" id="JBHLXP010000003">
    <property type="protein sequence ID" value="MFC0049522.1"/>
    <property type="molecule type" value="Genomic_DNA"/>
</dbReference>
<organism evidence="5 6">
    <name type="scientific">Rheinheimera tilapiae</name>
    <dbReference type="NCBI Taxonomy" id="875043"/>
    <lineage>
        <taxon>Bacteria</taxon>
        <taxon>Pseudomonadati</taxon>
        <taxon>Pseudomonadota</taxon>
        <taxon>Gammaproteobacteria</taxon>
        <taxon>Chromatiales</taxon>
        <taxon>Chromatiaceae</taxon>
        <taxon>Rheinheimera</taxon>
    </lineage>
</organism>
<feature type="chain" id="PRO_5047380568" evidence="3">
    <location>
        <begin position="22"/>
        <end position="283"/>
    </location>
</feature>
<name>A0ABV6BHF7_9GAMM</name>
<reference evidence="5 6" key="1">
    <citation type="submission" date="2024-09" db="EMBL/GenBank/DDBJ databases">
        <authorList>
            <person name="Sun Q."/>
            <person name="Mori K."/>
        </authorList>
    </citation>
    <scope>NUCLEOTIDE SEQUENCE [LARGE SCALE GENOMIC DNA]</scope>
    <source>
        <strain evidence="5 6">KCTC 23315</strain>
    </source>
</reference>
<protein>
    <submittedName>
        <fullName evidence="5">Substrate-binding periplasmic protein</fullName>
    </submittedName>
</protein>
<evidence type="ECO:0000256" key="2">
    <source>
        <dbReference type="ARBA" id="ARBA00022729"/>
    </source>
</evidence>
<keyword evidence="6" id="KW-1185">Reference proteome</keyword>
<evidence type="ECO:0000313" key="6">
    <source>
        <dbReference type="Proteomes" id="UP001589813"/>
    </source>
</evidence>
<dbReference type="Gene3D" id="3.40.190.10">
    <property type="entry name" value="Periplasmic binding protein-like II"/>
    <property type="match status" value="2"/>
</dbReference>
<evidence type="ECO:0000256" key="3">
    <source>
        <dbReference type="SAM" id="SignalP"/>
    </source>
</evidence>
<evidence type="ECO:0000313" key="5">
    <source>
        <dbReference type="EMBL" id="MFC0049522.1"/>
    </source>
</evidence>
<dbReference type="InterPro" id="IPR001638">
    <property type="entry name" value="Solute-binding_3/MltF_N"/>
</dbReference>
<dbReference type="Proteomes" id="UP001589813">
    <property type="component" value="Unassembled WGS sequence"/>
</dbReference>
<feature type="domain" description="Solute-binding protein family 3/N-terminal" evidence="4">
    <location>
        <begin position="35"/>
        <end position="261"/>
    </location>
</feature>
<dbReference type="Pfam" id="PF00497">
    <property type="entry name" value="SBP_bac_3"/>
    <property type="match status" value="1"/>
</dbReference>
<sequence>MLKQLILMVMVLAGFACPADARAKADTICPQPLRVHLDLHAPSAYYDTSGQLRGMDVEMVQAIMQAAGCQWRWHVTPMTGARIIKSLQDGDIDLMIRASKTPDRDRFAWFSQPYRQEIVGLYARVHSDLPQSLTLADALRLGLRLIGPASGWYGIEFEQYRNRFRQEKRYTAYPDAKIGTELLFATPSRGELVLIDADLFYHFVGPDRVMDIRQASPNLHITPAHLMASQKTVGPATMAALNKAIRRLQQSGELQQLEQSYRPQLLRDQLDGQAKLGAAHRIR</sequence>
<accession>A0ABV6BHF7</accession>
<comment type="caution">
    <text evidence="5">The sequence shown here is derived from an EMBL/GenBank/DDBJ whole genome shotgun (WGS) entry which is preliminary data.</text>
</comment>
<dbReference type="SUPFAM" id="SSF53850">
    <property type="entry name" value="Periplasmic binding protein-like II"/>
    <property type="match status" value="1"/>
</dbReference>
<comment type="similarity">
    <text evidence="1">Belongs to the bacterial solute-binding protein 3 family.</text>
</comment>
<dbReference type="PANTHER" id="PTHR35936">
    <property type="entry name" value="MEMBRANE-BOUND LYTIC MUREIN TRANSGLYCOSYLASE F"/>
    <property type="match status" value="1"/>
</dbReference>
<keyword evidence="2 3" id="KW-0732">Signal</keyword>
<evidence type="ECO:0000256" key="1">
    <source>
        <dbReference type="ARBA" id="ARBA00010333"/>
    </source>
</evidence>
<evidence type="ECO:0000259" key="4">
    <source>
        <dbReference type="Pfam" id="PF00497"/>
    </source>
</evidence>
<dbReference type="RefSeq" id="WP_377245517.1">
    <property type="nucleotide sequence ID" value="NZ_JBHLXP010000003.1"/>
</dbReference>
<dbReference type="PANTHER" id="PTHR35936:SF19">
    <property type="entry name" value="AMINO-ACID-BINDING PROTEIN YXEM-RELATED"/>
    <property type="match status" value="1"/>
</dbReference>
<gene>
    <name evidence="5" type="ORF">ACFFJP_14595</name>
</gene>
<proteinExistence type="inferred from homology"/>
<feature type="signal peptide" evidence="3">
    <location>
        <begin position="1"/>
        <end position="21"/>
    </location>
</feature>
<dbReference type="PROSITE" id="PS51257">
    <property type="entry name" value="PROKAR_LIPOPROTEIN"/>
    <property type="match status" value="1"/>
</dbReference>